<dbReference type="PROSITE" id="PS50181">
    <property type="entry name" value="FBOX"/>
    <property type="match status" value="1"/>
</dbReference>
<evidence type="ECO:0000313" key="3">
    <source>
        <dbReference type="EMBL" id="TVU00862.1"/>
    </source>
</evidence>
<dbReference type="AlphaFoldDB" id="A0A5J9SPB7"/>
<dbReference type="Pfam" id="PF23635">
    <property type="entry name" value="Beta-prop_AT5G49610-like"/>
    <property type="match status" value="1"/>
</dbReference>
<dbReference type="PANTHER" id="PTHR33207">
    <property type="entry name" value="F-BOX DOMAIN CONTAINING PROTEIN-RELATED"/>
    <property type="match status" value="1"/>
</dbReference>
<comment type="caution">
    <text evidence="3">The sequence shown here is derived from an EMBL/GenBank/DDBJ whole genome shotgun (WGS) entry which is preliminary data.</text>
</comment>
<evidence type="ECO:0000313" key="4">
    <source>
        <dbReference type="Proteomes" id="UP000324897"/>
    </source>
</evidence>
<feature type="non-terminal residue" evidence="3">
    <location>
        <position position="1"/>
    </location>
</feature>
<keyword evidence="4" id="KW-1185">Reference proteome</keyword>
<proteinExistence type="predicted"/>
<reference evidence="3 4" key="1">
    <citation type="journal article" date="2019" name="Sci. Rep.">
        <title>A high-quality genome of Eragrostis curvula grass provides insights into Poaceae evolution and supports new strategies to enhance forage quality.</title>
        <authorList>
            <person name="Carballo J."/>
            <person name="Santos B.A.C.M."/>
            <person name="Zappacosta D."/>
            <person name="Garbus I."/>
            <person name="Selva J.P."/>
            <person name="Gallo C.A."/>
            <person name="Diaz A."/>
            <person name="Albertini E."/>
            <person name="Caccamo M."/>
            <person name="Echenique V."/>
        </authorList>
    </citation>
    <scope>NUCLEOTIDE SEQUENCE [LARGE SCALE GENOMIC DNA]</scope>
    <source>
        <strain evidence="4">cv. Victoria</strain>
        <tissue evidence="3">Leaf</tissue>
    </source>
</reference>
<dbReference type="Proteomes" id="UP000324897">
    <property type="component" value="Unassembled WGS sequence"/>
</dbReference>
<dbReference type="InterPro" id="IPR056594">
    <property type="entry name" value="AT5G49610-like_b-prop"/>
</dbReference>
<evidence type="ECO:0000256" key="1">
    <source>
        <dbReference type="SAM" id="MobiDB-lite"/>
    </source>
</evidence>
<dbReference type="EMBL" id="RWGY01000536">
    <property type="protein sequence ID" value="TVU00862.1"/>
    <property type="molecule type" value="Genomic_DNA"/>
</dbReference>
<accession>A0A5J9SPB7</accession>
<protein>
    <recommendedName>
        <fullName evidence="2">F-box domain-containing protein</fullName>
    </recommendedName>
</protein>
<feature type="compositionally biased region" description="Basic residues" evidence="1">
    <location>
        <begin position="1"/>
        <end position="16"/>
    </location>
</feature>
<dbReference type="InterPro" id="IPR036047">
    <property type="entry name" value="F-box-like_dom_sf"/>
</dbReference>
<dbReference type="Gene3D" id="1.20.1280.50">
    <property type="match status" value="1"/>
</dbReference>
<dbReference type="Pfam" id="PF12937">
    <property type="entry name" value="F-box-like"/>
    <property type="match status" value="1"/>
</dbReference>
<dbReference type="Gramene" id="TVU00862">
    <property type="protein sequence ID" value="TVU00862"/>
    <property type="gene ID" value="EJB05_53710"/>
</dbReference>
<sequence>MGNRRHKGKAAAKNKRRCDPPCRPTSVHDLPDDLLGRVILHVGSLVNLVRAAAVCRRWRRAIADAGFLARFRSVNGAARVAGHYYVPETQPPYPTNRPPPRRRQPEKKPTVFVPAAPSGAAVDDTGLFSLDFLPVTPLVVDGRRWRPEIVDSRGSLLLLNCQPWPISDYTRLQRSPDLIVCEPATRRFQGIPRPPDFSRLYFLGAFLLPGGDAMSTFRVLYVLYQYNASSYSSGTARVFLFGPGTESGWRLCWHTEDDDVKLPCVEKFSFAGRAAGRVCWGIETGQALVLDESTLDFSLVPFPDHVLWPGQKTSFRVIGGLDEDDDHATVRVVRVGGQSLDVFYQMPGSSEWVVESSVQLRDAAAGLPGWDDKLLKEPARIVAAGDTFVVLTPAEETWLFSVDLETMFLEREHERNRHVGQAYPCSLPWPPVLQACLDRDGVVGKRR</sequence>
<name>A0A5J9SPB7_9POAL</name>
<dbReference type="OrthoDB" id="674561at2759"/>
<feature type="domain" description="F-box" evidence="2">
    <location>
        <begin position="24"/>
        <end position="74"/>
    </location>
</feature>
<evidence type="ECO:0000259" key="2">
    <source>
        <dbReference type="PROSITE" id="PS50181"/>
    </source>
</evidence>
<gene>
    <name evidence="3" type="ORF">EJB05_53710</name>
</gene>
<feature type="region of interest" description="Disordered" evidence="1">
    <location>
        <begin position="86"/>
        <end position="109"/>
    </location>
</feature>
<dbReference type="InterPro" id="IPR001810">
    <property type="entry name" value="F-box_dom"/>
</dbReference>
<feature type="region of interest" description="Disordered" evidence="1">
    <location>
        <begin position="1"/>
        <end position="24"/>
    </location>
</feature>
<feature type="compositionally biased region" description="Pro residues" evidence="1">
    <location>
        <begin position="89"/>
        <end position="98"/>
    </location>
</feature>
<organism evidence="3 4">
    <name type="scientific">Eragrostis curvula</name>
    <name type="common">weeping love grass</name>
    <dbReference type="NCBI Taxonomy" id="38414"/>
    <lineage>
        <taxon>Eukaryota</taxon>
        <taxon>Viridiplantae</taxon>
        <taxon>Streptophyta</taxon>
        <taxon>Embryophyta</taxon>
        <taxon>Tracheophyta</taxon>
        <taxon>Spermatophyta</taxon>
        <taxon>Magnoliopsida</taxon>
        <taxon>Liliopsida</taxon>
        <taxon>Poales</taxon>
        <taxon>Poaceae</taxon>
        <taxon>PACMAD clade</taxon>
        <taxon>Chloridoideae</taxon>
        <taxon>Eragrostideae</taxon>
        <taxon>Eragrostidinae</taxon>
        <taxon>Eragrostis</taxon>
    </lineage>
</organism>
<dbReference type="SUPFAM" id="SSF81383">
    <property type="entry name" value="F-box domain"/>
    <property type="match status" value="1"/>
</dbReference>
<dbReference type="SMART" id="SM00256">
    <property type="entry name" value="FBOX"/>
    <property type="match status" value="1"/>
</dbReference>